<accession>A0A0R3SWY7</accession>
<feature type="transmembrane region" description="Helical" evidence="9">
    <location>
        <begin position="235"/>
        <end position="256"/>
    </location>
</feature>
<evidence type="ECO:0000313" key="12">
    <source>
        <dbReference type="WBParaSite" id="HDID_0001022501-mRNA-1"/>
    </source>
</evidence>
<keyword evidence="9" id="KW-1133">Transmembrane helix</keyword>
<organism evidence="12">
    <name type="scientific">Hymenolepis diminuta</name>
    <name type="common">Rat tapeworm</name>
    <dbReference type="NCBI Taxonomy" id="6216"/>
    <lineage>
        <taxon>Eukaryota</taxon>
        <taxon>Metazoa</taxon>
        <taxon>Spiralia</taxon>
        <taxon>Lophotrochozoa</taxon>
        <taxon>Platyhelminthes</taxon>
        <taxon>Cestoda</taxon>
        <taxon>Eucestoda</taxon>
        <taxon>Cyclophyllidea</taxon>
        <taxon>Hymenolepididae</taxon>
        <taxon>Hymenolepis</taxon>
    </lineage>
</organism>
<evidence type="ECO:0000256" key="8">
    <source>
        <dbReference type="ARBA" id="ARBA00023242"/>
    </source>
</evidence>
<evidence type="ECO:0000256" key="6">
    <source>
        <dbReference type="ARBA" id="ARBA00022490"/>
    </source>
</evidence>
<keyword evidence="9" id="KW-0472">Membrane</keyword>
<dbReference type="OrthoDB" id="289162at2759"/>
<dbReference type="Gene3D" id="3.40.50.300">
    <property type="entry name" value="P-loop containing nucleotide triphosphate hydrolases"/>
    <property type="match status" value="1"/>
</dbReference>
<dbReference type="AlphaFoldDB" id="A0A0R3SWY7"/>
<dbReference type="EMBL" id="UYSG01011578">
    <property type="protein sequence ID" value="VDL62912.1"/>
    <property type="molecule type" value="Genomic_DNA"/>
</dbReference>
<reference evidence="10 11" key="2">
    <citation type="submission" date="2018-11" db="EMBL/GenBank/DDBJ databases">
        <authorList>
            <consortium name="Pathogen Informatics"/>
        </authorList>
    </citation>
    <scope>NUCLEOTIDE SEQUENCE [LARGE SCALE GENOMIC DNA]</scope>
</reference>
<reference evidence="12" key="1">
    <citation type="submission" date="2017-02" db="UniProtKB">
        <authorList>
            <consortium name="WormBaseParasite"/>
        </authorList>
    </citation>
    <scope>IDENTIFICATION</scope>
</reference>
<comment type="subcellular location">
    <subcellularLocation>
        <location evidence="2">Cytoplasm</location>
    </subcellularLocation>
    <subcellularLocation>
        <location evidence="1">Nucleus</location>
    </subcellularLocation>
</comment>
<evidence type="ECO:0000256" key="2">
    <source>
        <dbReference type="ARBA" id="ARBA00004496"/>
    </source>
</evidence>
<evidence type="ECO:0000256" key="5">
    <source>
        <dbReference type="ARBA" id="ARBA00020265"/>
    </source>
</evidence>
<evidence type="ECO:0000256" key="7">
    <source>
        <dbReference type="ARBA" id="ARBA00022694"/>
    </source>
</evidence>
<keyword evidence="6" id="KW-0963">Cytoplasm</keyword>
<gene>
    <name evidence="10" type="ORF">HDID_LOCUS10223</name>
</gene>
<keyword evidence="8" id="KW-0539">Nucleus</keyword>
<evidence type="ECO:0000313" key="11">
    <source>
        <dbReference type="Proteomes" id="UP000274504"/>
    </source>
</evidence>
<dbReference type="UniPathway" id="UPA00988"/>
<dbReference type="WBParaSite" id="HDID_0001022501-mRNA-1">
    <property type="protein sequence ID" value="HDID_0001022501-mRNA-1"/>
    <property type="gene ID" value="HDID_0001022501"/>
</dbReference>
<dbReference type="InterPro" id="IPR008728">
    <property type="entry name" value="Elongator_complex_protein_4"/>
</dbReference>
<protein>
    <recommendedName>
        <fullName evidence="5">Elongator complex protein 4</fullName>
    </recommendedName>
</protein>
<dbReference type="InterPro" id="IPR027417">
    <property type="entry name" value="P-loop_NTPase"/>
</dbReference>
<dbReference type="Proteomes" id="UP000274504">
    <property type="component" value="Unassembled WGS sequence"/>
</dbReference>
<comment type="similarity">
    <text evidence="4">Belongs to the ELP4 family.</text>
</comment>
<evidence type="ECO:0000256" key="9">
    <source>
        <dbReference type="SAM" id="Phobius"/>
    </source>
</evidence>
<keyword evidence="7" id="KW-0819">tRNA processing</keyword>
<keyword evidence="9" id="KW-0812">Transmembrane</keyword>
<comment type="pathway">
    <text evidence="3">tRNA modification; 5-methoxycarbonylmethyl-2-thiouridine-tRNA biosynthesis.</text>
</comment>
<name>A0A0R3SWY7_HYMDI</name>
<dbReference type="Pfam" id="PF05625">
    <property type="entry name" value="PAXNEB"/>
    <property type="match status" value="1"/>
</dbReference>
<evidence type="ECO:0000256" key="4">
    <source>
        <dbReference type="ARBA" id="ARBA00007573"/>
    </source>
</evidence>
<dbReference type="PANTHER" id="PTHR12896">
    <property type="entry name" value="PAX6 NEIGHBOR PROTEIN PAXNEB"/>
    <property type="match status" value="1"/>
</dbReference>
<evidence type="ECO:0000256" key="1">
    <source>
        <dbReference type="ARBA" id="ARBA00004123"/>
    </source>
</evidence>
<dbReference type="PANTHER" id="PTHR12896:SF1">
    <property type="entry name" value="ELONGATOR COMPLEX PROTEIN 4"/>
    <property type="match status" value="1"/>
</dbReference>
<dbReference type="GO" id="GO:0005737">
    <property type="term" value="C:cytoplasm"/>
    <property type="evidence" value="ECO:0007669"/>
    <property type="project" value="UniProtKB-SubCell"/>
</dbReference>
<dbReference type="STRING" id="6216.A0A0R3SWY7"/>
<dbReference type="GO" id="GO:0002098">
    <property type="term" value="P:tRNA wobble uridine modification"/>
    <property type="evidence" value="ECO:0007669"/>
    <property type="project" value="InterPro"/>
</dbReference>
<dbReference type="GO" id="GO:0033588">
    <property type="term" value="C:elongator holoenzyme complex"/>
    <property type="evidence" value="ECO:0007669"/>
    <property type="project" value="InterPro"/>
</dbReference>
<evidence type="ECO:0000313" key="10">
    <source>
        <dbReference type="EMBL" id="VDL62912.1"/>
    </source>
</evidence>
<sequence length="262" mass="29329">MSLLESYANRKPSRLPPKHISGLKRLMSQGCFVTGSGIPVFDNLLGGGLILGGSTLFIEDYHGTYIKYFVRLYVAQGLLYHHNICLISPTEKIDSFLLGLPGVHKPNAEPDFIDDKMTIAWRYQNLPSSTTSTGNRHSLSEEFDMSKNLDADSIIKTSKFTPSELKIDPFSSLGDNLQKVLNHVESIVKNGNDYCTRIVIDSIGSPLWGQHPLNWQECLAAFMARLRLLLRQSFILVYITVSKVALQVGFILSLFVKWTSMS</sequence>
<proteinExistence type="inferred from homology"/>
<dbReference type="GO" id="GO:0008023">
    <property type="term" value="C:transcription elongation factor complex"/>
    <property type="evidence" value="ECO:0007669"/>
    <property type="project" value="TreeGrafter"/>
</dbReference>
<evidence type="ECO:0000256" key="3">
    <source>
        <dbReference type="ARBA" id="ARBA00005043"/>
    </source>
</evidence>